<proteinExistence type="predicted"/>
<gene>
    <name evidence="1" type="ORF">ACFFLM_18310</name>
</gene>
<evidence type="ECO:0000313" key="1">
    <source>
        <dbReference type="EMBL" id="MFB9993911.1"/>
    </source>
</evidence>
<dbReference type="Gene3D" id="3.40.50.720">
    <property type="entry name" value="NAD(P)-binding Rossmann-like Domain"/>
    <property type="match status" value="1"/>
</dbReference>
<dbReference type="Proteomes" id="UP001589733">
    <property type="component" value="Unassembled WGS sequence"/>
</dbReference>
<evidence type="ECO:0000313" key="2">
    <source>
        <dbReference type="Proteomes" id="UP001589733"/>
    </source>
</evidence>
<comment type="caution">
    <text evidence="1">The sequence shown here is derived from an EMBL/GenBank/DDBJ whole genome shotgun (WGS) entry which is preliminary data.</text>
</comment>
<dbReference type="EMBL" id="JBHLYR010000058">
    <property type="protein sequence ID" value="MFB9993911.1"/>
    <property type="molecule type" value="Genomic_DNA"/>
</dbReference>
<name>A0ABV6B4U9_9DEIO</name>
<dbReference type="RefSeq" id="WP_380013673.1">
    <property type="nucleotide sequence ID" value="NZ_JBHLYR010000058.1"/>
</dbReference>
<accession>A0ABV6B4U9</accession>
<keyword evidence="2" id="KW-1185">Reference proteome</keyword>
<reference evidence="1 2" key="1">
    <citation type="submission" date="2024-09" db="EMBL/GenBank/DDBJ databases">
        <authorList>
            <person name="Sun Q."/>
            <person name="Mori K."/>
        </authorList>
    </citation>
    <scope>NUCLEOTIDE SEQUENCE [LARGE SCALE GENOMIC DNA]</scope>
    <source>
        <strain evidence="1 2">JCM 13503</strain>
    </source>
</reference>
<sequence>MNEDRRDSLPALLIIAPMMPFVLEALEREYQTFRLWEAPDQAAFLQLPGPAIRGVATNGGVGLDAVDLHEAARRDAPDHPPGRQTGP</sequence>
<organism evidence="1 2">
    <name type="scientific">Deinococcus oregonensis</name>
    <dbReference type="NCBI Taxonomy" id="1805970"/>
    <lineage>
        <taxon>Bacteria</taxon>
        <taxon>Thermotogati</taxon>
        <taxon>Deinococcota</taxon>
        <taxon>Deinococci</taxon>
        <taxon>Deinococcales</taxon>
        <taxon>Deinococcaceae</taxon>
        <taxon>Deinococcus</taxon>
    </lineage>
</organism>
<protein>
    <submittedName>
        <fullName evidence="1">Uncharacterized protein</fullName>
    </submittedName>
</protein>